<protein>
    <submittedName>
        <fullName evidence="5">Cyclopropane-fatty-acyl-phospholipid synthase family protein</fullName>
        <ecNumber evidence="5">2.1.1.-</ecNumber>
    </submittedName>
</protein>
<proteinExistence type="predicted"/>
<evidence type="ECO:0000256" key="2">
    <source>
        <dbReference type="ARBA" id="ARBA00022679"/>
    </source>
</evidence>
<dbReference type="GO" id="GO:0008168">
    <property type="term" value="F:methyltransferase activity"/>
    <property type="evidence" value="ECO:0007669"/>
    <property type="project" value="UniProtKB-KW"/>
</dbReference>
<evidence type="ECO:0000256" key="1">
    <source>
        <dbReference type="ARBA" id="ARBA00022603"/>
    </source>
</evidence>
<reference evidence="5 6" key="1">
    <citation type="submission" date="2024-09" db="EMBL/GenBank/DDBJ databases">
        <title>Draft genome sequence of multifaceted antimicrobials producing Streptomyces sp. strain FH1.</title>
        <authorList>
            <person name="Hassan F."/>
            <person name="Ali H."/>
            <person name="Hassan N."/>
            <person name="Nawaz A."/>
        </authorList>
    </citation>
    <scope>NUCLEOTIDE SEQUENCE [LARGE SCALE GENOMIC DNA]</scope>
    <source>
        <strain evidence="5 6">FH1</strain>
    </source>
</reference>
<dbReference type="CDD" id="cd02440">
    <property type="entry name" value="AdoMet_MTases"/>
    <property type="match status" value="1"/>
</dbReference>
<evidence type="ECO:0000259" key="4">
    <source>
        <dbReference type="SMART" id="SM00828"/>
    </source>
</evidence>
<sequence length="300" mass="31948">MPETTDTGLPGAPTPQAVGEFYDANNRVITEIYGGNMHYGYWLGPDDTSDFATAGDRLTDLLISRLRAGPGDEVLDLGCGTGGPGVRLAKASGARVTGVSISAGDVALAGARAEAEDLSGQVRFELADAMDLPYRDASFDAVLAFESIVHLPDRGAALAEIARVLRPGGRLVLTDLVERGPAEEDEHKRRAVAEMLAVWRAAPMTRAEAYPGLADAAGLVIDEITDITEHTKYTAAHIYAGTRDHLLRYGELPPDLARIHAMGAHVDWAEFTAAEQSDGMIIVVAHRPHAHGSGSDFRRA</sequence>
<dbReference type="InterPro" id="IPR020803">
    <property type="entry name" value="MeTfrase_dom"/>
</dbReference>
<organism evidence="5 6">
    <name type="scientific">Streptomyces carpaticus</name>
    <dbReference type="NCBI Taxonomy" id="285558"/>
    <lineage>
        <taxon>Bacteria</taxon>
        <taxon>Bacillati</taxon>
        <taxon>Actinomycetota</taxon>
        <taxon>Actinomycetes</taxon>
        <taxon>Kitasatosporales</taxon>
        <taxon>Streptomycetaceae</taxon>
        <taxon>Streptomyces</taxon>
    </lineage>
</organism>
<keyword evidence="2 5" id="KW-0808">Transferase</keyword>
<dbReference type="SUPFAM" id="SSF53335">
    <property type="entry name" value="S-adenosyl-L-methionine-dependent methyltransferases"/>
    <property type="match status" value="1"/>
</dbReference>
<dbReference type="InterPro" id="IPR050447">
    <property type="entry name" value="Erg6_SMT_methyltransf"/>
</dbReference>
<dbReference type="PANTHER" id="PTHR44068">
    <property type="entry name" value="ZGC:194242"/>
    <property type="match status" value="1"/>
</dbReference>
<keyword evidence="6" id="KW-1185">Reference proteome</keyword>
<feature type="domain" description="Polyketide synthase-like methyltransferase" evidence="4">
    <location>
        <begin position="29"/>
        <end position="276"/>
    </location>
</feature>
<dbReference type="InterPro" id="IPR013216">
    <property type="entry name" value="Methyltransf_11"/>
</dbReference>
<comment type="caution">
    <text evidence="5">The sequence shown here is derived from an EMBL/GenBank/DDBJ whole genome shotgun (WGS) entry which is preliminary data.</text>
</comment>
<dbReference type="EC" id="2.1.1.-" evidence="5"/>
<evidence type="ECO:0000256" key="3">
    <source>
        <dbReference type="ARBA" id="ARBA00022691"/>
    </source>
</evidence>
<evidence type="ECO:0000313" key="5">
    <source>
        <dbReference type="EMBL" id="MFB4195374.1"/>
    </source>
</evidence>
<dbReference type="PANTHER" id="PTHR44068:SF11">
    <property type="entry name" value="GERANYL DIPHOSPHATE 2-C-METHYLTRANSFERASE"/>
    <property type="match status" value="1"/>
</dbReference>
<accession>A0ABV4ZN18</accession>
<gene>
    <name evidence="5" type="ORF">ACE11A_13530</name>
</gene>
<dbReference type="Gene3D" id="3.40.50.150">
    <property type="entry name" value="Vaccinia Virus protein VP39"/>
    <property type="match status" value="1"/>
</dbReference>
<dbReference type="Pfam" id="PF08241">
    <property type="entry name" value="Methyltransf_11"/>
    <property type="match status" value="1"/>
</dbReference>
<dbReference type="GO" id="GO:0032259">
    <property type="term" value="P:methylation"/>
    <property type="evidence" value="ECO:0007669"/>
    <property type="project" value="UniProtKB-KW"/>
</dbReference>
<dbReference type="InterPro" id="IPR029063">
    <property type="entry name" value="SAM-dependent_MTases_sf"/>
</dbReference>
<dbReference type="EMBL" id="JBHGBT010000010">
    <property type="protein sequence ID" value="MFB4195374.1"/>
    <property type="molecule type" value="Genomic_DNA"/>
</dbReference>
<dbReference type="SMART" id="SM00828">
    <property type="entry name" value="PKS_MT"/>
    <property type="match status" value="1"/>
</dbReference>
<dbReference type="RefSeq" id="WP_375063276.1">
    <property type="nucleotide sequence ID" value="NZ_JBHGBT010000010.1"/>
</dbReference>
<keyword evidence="3" id="KW-0949">S-adenosyl-L-methionine</keyword>
<dbReference type="Proteomes" id="UP001577267">
    <property type="component" value="Unassembled WGS sequence"/>
</dbReference>
<name>A0ABV4ZN18_9ACTN</name>
<keyword evidence="1 5" id="KW-0489">Methyltransferase</keyword>
<evidence type="ECO:0000313" key="6">
    <source>
        <dbReference type="Proteomes" id="UP001577267"/>
    </source>
</evidence>